<dbReference type="GO" id="GO:0005615">
    <property type="term" value="C:extracellular space"/>
    <property type="evidence" value="ECO:0007669"/>
    <property type="project" value="TreeGrafter"/>
</dbReference>
<name>A0A9P0MPZ1_NEZVI</name>
<dbReference type="Gene3D" id="3.15.10.30">
    <property type="entry name" value="Haemolymph juvenile hormone binding protein"/>
    <property type="match status" value="1"/>
</dbReference>
<keyword evidence="3" id="KW-1185">Reference proteome</keyword>
<organism evidence="2 3">
    <name type="scientific">Nezara viridula</name>
    <name type="common">Southern green stink bug</name>
    <name type="synonym">Cimex viridulus</name>
    <dbReference type="NCBI Taxonomy" id="85310"/>
    <lineage>
        <taxon>Eukaryota</taxon>
        <taxon>Metazoa</taxon>
        <taxon>Ecdysozoa</taxon>
        <taxon>Arthropoda</taxon>
        <taxon>Hexapoda</taxon>
        <taxon>Insecta</taxon>
        <taxon>Pterygota</taxon>
        <taxon>Neoptera</taxon>
        <taxon>Paraneoptera</taxon>
        <taxon>Hemiptera</taxon>
        <taxon>Heteroptera</taxon>
        <taxon>Panheteroptera</taxon>
        <taxon>Pentatomomorpha</taxon>
        <taxon>Pentatomoidea</taxon>
        <taxon>Pentatomidae</taxon>
        <taxon>Pentatominae</taxon>
        <taxon>Nezara</taxon>
    </lineage>
</organism>
<dbReference type="EMBL" id="OV725080">
    <property type="protein sequence ID" value="CAH1398427.1"/>
    <property type="molecule type" value="Genomic_DNA"/>
</dbReference>
<dbReference type="Proteomes" id="UP001152798">
    <property type="component" value="Chromosome 4"/>
</dbReference>
<evidence type="ECO:0000313" key="3">
    <source>
        <dbReference type="Proteomes" id="UP001152798"/>
    </source>
</evidence>
<protein>
    <submittedName>
        <fullName evidence="2">Uncharacterized protein</fullName>
    </submittedName>
</protein>
<evidence type="ECO:0000313" key="2">
    <source>
        <dbReference type="EMBL" id="CAH1398427.1"/>
    </source>
</evidence>
<dbReference type="PANTHER" id="PTHR11008:SF29">
    <property type="entry name" value="IP17226P"/>
    <property type="match status" value="1"/>
</dbReference>
<feature type="signal peptide" evidence="1">
    <location>
        <begin position="1"/>
        <end position="21"/>
    </location>
</feature>
<reference evidence="2" key="1">
    <citation type="submission" date="2022-01" db="EMBL/GenBank/DDBJ databases">
        <authorList>
            <person name="King R."/>
        </authorList>
    </citation>
    <scope>NUCLEOTIDE SEQUENCE</scope>
</reference>
<dbReference type="OrthoDB" id="6370791at2759"/>
<keyword evidence="1" id="KW-0732">Signal</keyword>
<feature type="chain" id="PRO_5040291522" evidence="1">
    <location>
        <begin position="22"/>
        <end position="252"/>
    </location>
</feature>
<dbReference type="SMART" id="SM00700">
    <property type="entry name" value="JHBP"/>
    <property type="match status" value="1"/>
</dbReference>
<dbReference type="InterPro" id="IPR010562">
    <property type="entry name" value="Haemolymph_juvenile_hormone-bd"/>
</dbReference>
<gene>
    <name evidence="2" type="ORF">NEZAVI_LOCUS8079</name>
</gene>
<proteinExistence type="predicted"/>
<dbReference type="InterPro" id="IPR038606">
    <property type="entry name" value="To_sf"/>
</dbReference>
<dbReference type="Pfam" id="PF06585">
    <property type="entry name" value="JHBP"/>
    <property type="match status" value="1"/>
</dbReference>
<sequence>MSTNFTIYYFFILIYSYTCFGDKTVFSSNCRQALYNIDVPSIDHLSDLVNKFFNKTLKVIQNTDPFSTNHIDLKYSGYGIESEGYLDDLLVSGAASTKLSNIHIDDKESLRFGIDIALKNIQFLSAFSLNFNMLTMLPIIGDGDIGTAMSGLQFSIKTTFKELMDKRIQISDLQFDCSVGDVKVDISRVFNNTYLATYTGQVLSELLPLLLNDFPPLKTYGGIGLMAGLNVLLCDQAVTLQTVVTFMEKFIQ</sequence>
<evidence type="ECO:0000256" key="1">
    <source>
        <dbReference type="SAM" id="SignalP"/>
    </source>
</evidence>
<dbReference type="PANTHER" id="PTHR11008">
    <property type="entry name" value="PROTEIN TAKEOUT-LIKE PROTEIN"/>
    <property type="match status" value="1"/>
</dbReference>
<dbReference type="AlphaFoldDB" id="A0A9P0MPZ1"/>
<accession>A0A9P0MPZ1</accession>